<keyword evidence="9" id="KW-1185">Reference proteome</keyword>
<dbReference type="GO" id="GO:0003677">
    <property type="term" value="F:DNA binding"/>
    <property type="evidence" value="ECO:0007669"/>
    <property type="project" value="UniProtKB-UniRule"/>
</dbReference>
<name>A0A916SZX8_9ACTN</name>
<dbReference type="PROSITE" id="PS51900">
    <property type="entry name" value="CB"/>
    <property type="match status" value="1"/>
</dbReference>
<comment type="caution">
    <text evidence="8">The sequence shown here is derived from an EMBL/GenBank/DDBJ whole genome shotgun (WGS) entry which is preliminary data.</text>
</comment>
<evidence type="ECO:0000256" key="2">
    <source>
        <dbReference type="ARBA" id="ARBA00022908"/>
    </source>
</evidence>
<dbReference type="InterPro" id="IPR013762">
    <property type="entry name" value="Integrase-like_cat_sf"/>
</dbReference>
<reference evidence="8" key="1">
    <citation type="journal article" date="2014" name="Int. J. Syst. Evol. Microbiol.">
        <title>Complete genome sequence of Corynebacterium casei LMG S-19264T (=DSM 44701T), isolated from a smear-ripened cheese.</title>
        <authorList>
            <consortium name="US DOE Joint Genome Institute (JGI-PGF)"/>
            <person name="Walter F."/>
            <person name="Albersmeier A."/>
            <person name="Kalinowski J."/>
            <person name="Ruckert C."/>
        </authorList>
    </citation>
    <scope>NUCLEOTIDE SEQUENCE</scope>
    <source>
        <strain evidence="8">CGMCC 1.12827</strain>
    </source>
</reference>
<accession>A0A916SZX8</accession>
<keyword evidence="3 5" id="KW-0238">DNA-binding</keyword>
<evidence type="ECO:0000313" key="9">
    <source>
        <dbReference type="Proteomes" id="UP000621454"/>
    </source>
</evidence>
<evidence type="ECO:0000256" key="5">
    <source>
        <dbReference type="PROSITE-ProRule" id="PRU01248"/>
    </source>
</evidence>
<dbReference type="CDD" id="cd01189">
    <property type="entry name" value="INT_ICEBs1_C_like"/>
    <property type="match status" value="1"/>
</dbReference>
<dbReference type="GO" id="GO:0015074">
    <property type="term" value="P:DNA integration"/>
    <property type="evidence" value="ECO:0007669"/>
    <property type="project" value="UniProtKB-KW"/>
</dbReference>
<dbReference type="InterPro" id="IPR044068">
    <property type="entry name" value="CB"/>
</dbReference>
<keyword evidence="2" id="KW-0229">DNA integration</keyword>
<dbReference type="InterPro" id="IPR011010">
    <property type="entry name" value="DNA_brk_join_enz"/>
</dbReference>
<dbReference type="InterPro" id="IPR002104">
    <property type="entry name" value="Integrase_catalytic"/>
</dbReference>
<reference evidence="8" key="2">
    <citation type="submission" date="2020-09" db="EMBL/GenBank/DDBJ databases">
        <authorList>
            <person name="Sun Q."/>
            <person name="Zhou Y."/>
        </authorList>
    </citation>
    <scope>NUCLEOTIDE SEQUENCE</scope>
    <source>
        <strain evidence="8">CGMCC 1.12827</strain>
    </source>
</reference>
<evidence type="ECO:0000256" key="4">
    <source>
        <dbReference type="ARBA" id="ARBA00023172"/>
    </source>
</evidence>
<dbReference type="Pfam" id="PF00589">
    <property type="entry name" value="Phage_integrase"/>
    <property type="match status" value="1"/>
</dbReference>
<dbReference type="Gene3D" id="1.10.150.130">
    <property type="match status" value="1"/>
</dbReference>
<dbReference type="PANTHER" id="PTHR30349">
    <property type="entry name" value="PHAGE INTEGRASE-RELATED"/>
    <property type="match status" value="1"/>
</dbReference>
<dbReference type="SUPFAM" id="SSF56349">
    <property type="entry name" value="DNA breaking-rejoining enzymes"/>
    <property type="match status" value="1"/>
</dbReference>
<proteinExistence type="inferred from homology"/>
<dbReference type="Pfam" id="PF14659">
    <property type="entry name" value="Phage_int_SAM_3"/>
    <property type="match status" value="1"/>
</dbReference>
<comment type="similarity">
    <text evidence="1">Belongs to the 'phage' integrase family.</text>
</comment>
<feature type="domain" description="Tyr recombinase" evidence="6">
    <location>
        <begin position="161"/>
        <end position="347"/>
    </location>
</feature>
<dbReference type="EMBL" id="BMGC01000004">
    <property type="protein sequence ID" value="GGB22242.1"/>
    <property type="molecule type" value="Genomic_DNA"/>
</dbReference>
<dbReference type="InterPro" id="IPR050090">
    <property type="entry name" value="Tyrosine_recombinase_XerCD"/>
</dbReference>
<dbReference type="Proteomes" id="UP000621454">
    <property type="component" value="Unassembled WGS sequence"/>
</dbReference>
<keyword evidence="4" id="KW-0233">DNA recombination</keyword>
<sequence>MGSISRYPVGDGHRWEVRYRKPTGQQTRKRGFGTKAAATSFLHAVESDKAAGTYVDPTRGKVTVSEWSARWLEGKANLAPSTRSRYESIIETHIAPTLGRLPVAKVRHVDVQKWVSGQECSAASVVKHHRVLSQILELAVRDGRIPSNPAKGVNLPRVKHAKRRYLTAAQVEELAVAAGPWRPLVLLLAYTGLRWGEMAALRVQDIDMLRRRVHVTRSVTLVYGQFVWGDPKDHEQRWVPIPRSVANELGGFLAGKGRESLVFTGERRGNPLRVKVARKSWWDDAVVASRCPEGFTPHELRHTAASLAISAGASVLGVQRMLGHAKASMTLDVYSDLFDTDLEAVAESLDKLRGGHRLDTKGNETVGNTG</sequence>
<evidence type="ECO:0000259" key="7">
    <source>
        <dbReference type="PROSITE" id="PS51900"/>
    </source>
</evidence>
<dbReference type="RefSeq" id="WP_188585302.1">
    <property type="nucleotide sequence ID" value="NZ_BMGC01000004.1"/>
</dbReference>
<dbReference type="InterPro" id="IPR004107">
    <property type="entry name" value="Integrase_SAM-like_N"/>
</dbReference>
<dbReference type="GO" id="GO:0006310">
    <property type="term" value="P:DNA recombination"/>
    <property type="evidence" value="ECO:0007669"/>
    <property type="project" value="UniProtKB-KW"/>
</dbReference>
<evidence type="ECO:0000259" key="6">
    <source>
        <dbReference type="PROSITE" id="PS51898"/>
    </source>
</evidence>
<protein>
    <submittedName>
        <fullName evidence="8">Site-specific integrase</fullName>
    </submittedName>
</protein>
<evidence type="ECO:0000256" key="3">
    <source>
        <dbReference type="ARBA" id="ARBA00023125"/>
    </source>
</evidence>
<evidence type="ECO:0000313" key="8">
    <source>
        <dbReference type="EMBL" id="GGB22242.1"/>
    </source>
</evidence>
<dbReference type="Gene3D" id="1.10.443.10">
    <property type="entry name" value="Intergrase catalytic core"/>
    <property type="match status" value="1"/>
</dbReference>
<dbReference type="AlphaFoldDB" id="A0A916SZX8"/>
<dbReference type="PROSITE" id="PS51898">
    <property type="entry name" value="TYR_RECOMBINASE"/>
    <property type="match status" value="1"/>
</dbReference>
<dbReference type="InterPro" id="IPR010998">
    <property type="entry name" value="Integrase_recombinase_N"/>
</dbReference>
<gene>
    <name evidence="8" type="ORF">GCM10011489_08030</name>
</gene>
<evidence type="ECO:0000256" key="1">
    <source>
        <dbReference type="ARBA" id="ARBA00008857"/>
    </source>
</evidence>
<feature type="domain" description="Core-binding (CB)" evidence="7">
    <location>
        <begin position="62"/>
        <end position="140"/>
    </location>
</feature>
<dbReference type="PANTHER" id="PTHR30349:SF64">
    <property type="entry name" value="PROPHAGE INTEGRASE INTD-RELATED"/>
    <property type="match status" value="1"/>
</dbReference>
<organism evidence="8 9">
    <name type="scientific">Gordonia jinhuaensis</name>
    <dbReference type="NCBI Taxonomy" id="1517702"/>
    <lineage>
        <taxon>Bacteria</taxon>
        <taxon>Bacillati</taxon>
        <taxon>Actinomycetota</taxon>
        <taxon>Actinomycetes</taxon>
        <taxon>Mycobacteriales</taxon>
        <taxon>Gordoniaceae</taxon>
        <taxon>Gordonia</taxon>
    </lineage>
</organism>